<organism evidence="2 3">
    <name type="scientific">Paenimyroides baculatum</name>
    <dbReference type="NCBI Taxonomy" id="2608000"/>
    <lineage>
        <taxon>Bacteria</taxon>
        <taxon>Pseudomonadati</taxon>
        <taxon>Bacteroidota</taxon>
        <taxon>Flavobacteriia</taxon>
        <taxon>Flavobacteriales</taxon>
        <taxon>Flavobacteriaceae</taxon>
        <taxon>Paenimyroides</taxon>
    </lineage>
</organism>
<reference evidence="2 3" key="1">
    <citation type="submission" date="2019-09" db="EMBL/GenBank/DDBJ databases">
        <title>Genome sequence and assembly of Flavobacterium sp.</title>
        <authorList>
            <person name="Chhetri G."/>
        </authorList>
    </citation>
    <scope>NUCLEOTIDE SEQUENCE [LARGE SCALE GENOMIC DNA]</scope>
    <source>
        <strain evidence="2 3">SNL9</strain>
    </source>
</reference>
<evidence type="ECO:0000313" key="3">
    <source>
        <dbReference type="Proteomes" id="UP000325141"/>
    </source>
</evidence>
<accession>A0A5M6CL03</accession>
<feature type="transmembrane region" description="Helical" evidence="1">
    <location>
        <begin position="35"/>
        <end position="60"/>
    </location>
</feature>
<dbReference type="EMBL" id="VWSG01000003">
    <property type="protein sequence ID" value="KAA5535881.1"/>
    <property type="molecule type" value="Genomic_DNA"/>
</dbReference>
<dbReference type="Proteomes" id="UP000325141">
    <property type="component" value="Unassembled WGS sequence"/>
</dbReference>
<protein>
    <submittedName>
        <fullName evidence="2">Uncharacterized protein</fullName>
    </submittedName>
</protein>
<sequence length="163" mass="19058">MSFTGYWSDRILFWIWIAVTPFIIILYWKKLVTKLYFGFLILCLILSILPMGILFFGIILSGTGSGRLNHFNLENNIRIQTVAYGVMGRPRVQIVKDGFLFDKIKLEDQDEIEKNDSTWLEVRDAINAQLVKETDTSITVKYFFENDTLQTVHEFQEKTSLNY</sequence>
<name>A0A5M6CL03_9FLAO</name>
<proteinExistence type="predicted"/>
<keyword evidence="1" id="KW-1133">Transmembrane helix</keyword>
<feature type="transmembrane region" description="Helical" evidence="1">
    <location>
        <begin position="12"/>
        <end position="29"/>
    </location>
</feature>
<keyword evidence="1" id="KW-0472">Membrane</keyword>
<dbReference type="RefSeq" id="WP_150011055.1">
    <property type="nucleotide sequence ID" value="NZ_VWSG01000003.1"/>
</dbReference>
<gene>
    <name evidence="2" type="ORF">F0460_05435</name>
</gene>
<evidence type="ECO:0000256" key="1">
    <source>
        <dbReference type="SAM" id="Phobius"/>
    </source>
</evidence>
<comment type="caution">
    <text evidence="2">The sequence shown here is derived from an EMBL/GenBank/DDBJ whole genome shotgun (WGS) entry which is preliminary data.</text>
</comment>
<dbReference type="AlphaFoldDB" id="A0A5M6CL03"/>
<keyword evidence="3" id="KW-1185">Reference proteome</keyword>
<evidence type="ECO:0000313" key="2">
    <source>
        <dbReference type="EMBL" id="KAA5535881.1"/>
    </source>
</evidence>
<keyword evidence="1" id="KW-0812">Transmembrane</keyword>